<dbReference type="InParanoid" id="A9V212"/>
<keyword evidence="7" id="KW-0325">Glycoprotein</keyword>
<evidence type="ECO:0000256" key="7">
    <source>
        <dbReference type="ARBA" id="ARBA00023180"/>
    </source>
</evidence>
<dbReference type="GO" id="GO:0030327">
    <property type="term" value="P:prenylated protein catabolic process"/>
    <property type="evidence" value="ECO:0000318"/>
    <property type="project" value="GO_Central"/>
</dbReference>
<dbReference type="FunCoup" id="A9V212">
    <property type="interactions" value="641"/>
</dbReference>
<gene>
    <name evidence="11" type="ORF">MONBRDRAFT_26319</name>
</gene>
<dbReference type="FunFam" id="3.50.50.60:FF:000430">
    <property type="entry name" value="Farnesylcysteine lyase"/>
    <property type="match status" value="1"/>
</dbReference>
<proteinExistence type="inferred from homology"/>
<dbReference type="InterPro" id="IPR036188">
    <property type="entry name" value="FAD/NAD-bd_sf"/>
</dbReference>
<dbReference type="OMA" id="SIGIWDG"/>
<dbReference type="PANTHER" id="PTHR15944">
    <property type="entry name" value="FARNESYLCYSTEINE LYASE"/>
    <property type="match status" value="1"/>
</dbReference>
<feature type="region of interest" description="Disordered" evidence="8">
    <location>
        <begin position="468"/>
        <end position="565"/>
    </location>
</feature>
<evidence type="ECO:0000256" key="9">
    <source>
        <dbReference type="SAM" id="SignalP"/>
    </source>
</evidence>
<dbReference type="RefSeq" id="XP_001746766.1">
    <property type="nucleotide sequence ID" value="XM_001746714.1"/>
</dbReference>
<feature type="domain" description="Prenylcysteine lyase" evidence="10">
    <location>
        <begin position="124"/>
        <end position="460"/>
    </location>
</feature>
<feature type="chain" id="PRO_5002744604" description="Prenylcysteine lyase domain-containing protein" evidence="9">
    <location>
        <begin position="26"/>
        <end position="565"/>
    </location>
</feature>
<evidence type="ECO:0000313" key="11">
    <source>
        <dbReference type="EMBL" id="EDQ88662.1"/>
    </source>
</evidence>
<evidence type="ECO:0000313" key="12">
    <source>
        <dbReference type="Proteomes" id="UP000001357"/>
    </source>
</evidence>
<dbReference type="GO" id="GO:0030328">
    <property type="term" value="P:prenylcysteine catabolic process"/>
    <property type="evidence" value="ECO:0007669"/>
    <property type="project" value="InterPro"/>
</dbReference>
<dbReference type="AlphaFoldDB" id="A9V212"/>
<dbReference type="EMBL" id="CH991554">
    <property type="protein sequence ID" value="EDQ88662.1"/>
    <property type="molecule type" value="Genomic_DNA"/>
</dbReference>
<dbReference type="GO" id="GO:0001735">
    <property type="term" value="F:prenylcysteine oxidase activity"/>
    <property type="evidence" value="ECO:0000318"/>
    <property type="project" value="GO_Central"/>
</dbReference>
<keyword evidence="6" id="KW-0560">Oxidoreductase</keyword>
<dbReference type="GeneID" id="5891872"/>
<dbReference type="PANTHER" id="PTHR15944:SF0">
    <property type="entry name" value="PRENYLCYSTEINE LYASE DOMAIN-CONTAINING PROTEIN"/>
    <property type="match status" value="1"/>
</dbReference>
<comment type="similarity">
    <text evidence="2">Belongs to the prenylcysteine oxidase family.</text>
</comment>
<dbReference type="Pfam" id="PF07156">
    <property type="entry name" value="Prenylcys_lyase"/>
    <property type="match status" value="1"/>
</dbReference>
<feature type="compositionally biased region" description="Acidic residues" evidence="8">
    <location>
        <begin position="475"/>
        <end position="484"/>
    </location>
</feature>
<dbReference type="SUPFAM" id="SSF51905">
    <property type="entry name" value="FAD/NAD(P)-binding domain"/>
    <property type="match status" value="1"/>
</dbReference>
<accession>A9V212</accession>
<evidence type="ECO:0000256" key="5">
    <source>
        <dbReference type="ARBA" id="ARBA00022827"/>
    </source>
</evidence>
<feature type="compositionally biased region" description="Basic residues" evidence="8">
    <location>
        <begin position="554"/>
        <end position="565"/>
    </location>
</feature>
<evidence type="ECO:0000256" key="8">
    <source>
        <dbReference type="SAM" id="MobiDB-lite"/>
    </source>
</evidence>
<dbReference type="eggNOG" id="ENOG502QSHJ">
    <property type="taxonomic scope" value="Eukaryota"/>
</dbReference>
<evidence type="ECO:0000256" key="4">
    <source>
        <dbReference type="ARBA" id="ARBA00022729"/>
    </source>
</evidence>
<sequence length="565" mass="60919">MASVSRRRLRLALVLALALVLGGAGAPIGEREGKRVAIIGAGVAGSATAYFLRHNGRLNLTEEDEPSNLVIDMYDASAELQCGRVRSIDVNGKTVEVGGAVIHNSNYYATTLAKQLGLERTLPAKMLLRYGLSPFRVNHATLGVLHRFSEIYEQHEQGQTFEDIAEFVEMIGAVNLTNTSLRQFLINEGVGETFINEVVAGVMRVNYGQSVDVPAFVGLVSLAGGTDDIWAIEGGNWRLCEGLREASTMTLRTRHTITGLQVAPAAGPKDFRLVWTDDEGNVVSSEKYDAVVIAAGLSEAKLQLPKSVRKKVVETPYHTTVATIVQGQLRDLFDHLACDLPEVLLTTEHEDHPFSSLGRLGSLPATEEMPCPGIYKIFSSQPLGDAELDALFATQLAEPEVRVWKAYPEYGVGQPHSAVELMPGLVYVNAVETVASAIEVSLIGARNAALLVGHHFLAEAEGSYHAAAAATATTAEDEVPVEEAEAAKEPEAAEVEDQVAAAQVSNDEQEAGHDAAHERAKYTEASNKEQHTKVSPEHKKAKPKRAASTEAPPKSKKRTSQHTEL</sequence>
<dbReference type="KEGG" id="mbr:MONBRDRAFT_26319"/>
<dbReference type="STRING" id="81824.A9V212"/>
<dbReference type="Pfam" id="PF13450">
    <property type="entry name" value="NAD_binding_8"/>
    <property type="match status" value="1"/>
</dbReference>
<evidence type="ECO:0000256" key="1">
    <source>
        <dbReference type="ARBA" id="ARBA00001974"/>
    </source>
</evidence>
<keyword evidence="3" id="KW-0285">Flavoprotein</keyword>
<dbReference type="InterPro" id="IPR010795">
    <property type="entry name" value="Prenylcys_lyase"/>
</dbReference>
<evidence type="ECO:0000256" key="2">
    <source>
        <dbReference type="ARBA" id="ARBA00009967"/>
    </source>
</evidence>
<keyword evidence="4 9" id="KW-0732">Signal</keyword>
<feature type="signal peptide" evidence="9">
    <location>
        <begin position="1"/>
        <end position="25"/>
    </location>
</feature>
<dbReference type="Proteomes" id="UP000001357">
    <property type="component" value="Unassembled WGS sequence"/>
</dbReference>
<reference evidence="11 12" key="1">
    <citation type="journal article" date="2008" name="Nature">
        <title>The genome of the choanoflagellate Monosiga brevicollis and the origin of metazoans.</title>
        <authorList>
            <consortium name="JGI Sequencing"/>
            <person name="King N."/>
            <person name="Westbrook M.J."/>
            <person name="Young S.L."/>
            <person name="Kuo A."/>
            <person name="Abedin M."/>
            <person name="Chapman J."/>
            <person name="Fairclough S."/>
            <person name="Hellsten U."/>
            <person name="Isogai Y."/>
            <person name="Letunic I."/>
            <person name="Marr M."/>
            <person name="Pincus D."/>
            <person name="Putnam N."/>
            <person name="Rokas A."/>
            <person name="Wright K.J."/>
            <person name="Zuzow R."/>
            <person name="Dirks W."/>
            <person name="Good M."/>
            <person name="Goodstein D."/>
            <person name="Lemons D."/>
            <person name="Li W."/>
            <person name="Lyons J.B."/>
            <person name="Morris A."/>
            <person name="Nichols S."/>
            <person name="Richter D.J."/>
            <person name="Salamov A."/>
            <person name="Bork P."/>
            <person name="Lim W.A."/>
            <person name="Manning G."/>
            <person name="Miller W.T."/>
            <person name="McGinnis W."/>
            <person name="Shapiro H."/>
            <person name="Tjian R."/>
            <person name="Grigoriev I.V."/>
            <person name="Rokhsar D."/>
        </authorList>
    </citation>
    <scope>NUCLEOTIDE SEQUENCE [LARGE SCALE GENOMIC DNA]</scope>
    <source>
        <strain evidence="12">MX1 / ATCC 50154</strain>
    </source>
</reference>
<dbReference type="Gene3D" id="3.50.50.60">
    <property type="entry name" value="FAD/NAD(P)-binding domain"/>
    <property type="match status" value="1"/>
</dbReference>
<name>A9V212_MONBE</name>
<protein>
    <recommendedName>
        <fullName evidence="10">Prenylcysteine lyase domain-containing protein</fullName>
    </recommendedName>
</protein>
<comment type="cofactor">
    <cofactor evidence="1">
        <name>FAD</name>
        <dbReference type="ChEBI" id="CHEBI:57692"/>
    </cofactor>
</comment>
<dbReference type="InterPro" id="IPR017046">
    <property type="entry name" value="Prenylcysteine_Oxase1"/>
</dbReference>
<evidence type="ECO:0000256" key="3">
    <source>
        <dbReference type="ARBA" id="ARBA00022630"/>
    </source>
</evidence>
<feature type="compositionally biased region" description="Basic and acidic residues" evidence="8">
    <location>
        <begin position="510"/>
        <end position="538"/>
    </location>
</feature>
<evidence type="ECO:0000259" key="10">
    <source>
        <dbReference type="Pfam" id="PF07156"/>
    </source>
</evidence>
<organism evidence="11 12">
    <name type="scientific">Monosiga brevicollis</name>
    <name type="common">Choanoflagellate</name>
    <dbReference type="NCBI Taxonomy" id="81824"/>
    <lineage>
        <taxon>Eukaryota</taxon>
        <taxon>Choanoflagellata</taxon>
        <taxon>Craspedida</taxon>
        <taxon>Salpingoecidae</taxon>
        <taxon>Monosiga</taxon>
    </lineage>
</organism>
<keyword evidence="5" id="KW-0274">FAD</keyword>
<keyword evidence="12" id="KW-1185">Reference proteome</keyword>
<evidence type="ECO:0000256" key="6">
    <source>
        <dbReference type="ARBA" id="ARBA00023002"/>
    </source>
</evidence>